<dbReference type="Proteomes" id="UP001235712">
    <property type="component" value="Unassembled WGS sequence"/>
</dbReference>
<gene>
    <name evidence="1" type="ORF">J2S57_005075</name>
</gene>
<accession>A0ABT9P9F0</accession>
<dbReference type="EMBL" id="JAUSQZ010000001">
    <property type="protein sequence ID" value="MDP9829326.1"/>
    <property type="molecule type" value="Genomic_DNA"/>
</dbReference>
<name>A0ABT9P9F0_9ACTN</name>
<comment type="caution">
    <text evidence="1">The sequence shown here is derived from an EMBL/GenBank/DDBJ whole genome shotgun (WGS) entry which is preliminary data.</text>
</comment>
<evidence type="ECO:0000313" key="2">
    <source>
        <dbReference type="Proteomes" id="UP001235712"/>
    </source>
</evidence>
<keyword evidence="2" id="KW-1185">Reference proteome</keyword>
<sequence>MADRAKKTDQLGPGVFGTWLQTELDALNRPGPGQKLPGDRGVMWLVRTLTDPVTGGHPAKATVSGWLASKPSDPLKPPSVRAIAALFNVPRRFVRELVAQDLGDADDDEVREWPHFLPVEARRLSADGRAFVRDAARFACTAEGLIAKS</sequence>
<organism evidence="1 2">
    <name type="scientific">Kineosporia succinea</name>
    <dbReference type="NCBI Taxonomy" id="84632"/>
    <lineage>
        <taxon>Bacteria</taxon>
        <taxon>Bacillati</taxon>
        <taxon>Actinomycetota</taxon>
        <taxon>Actinomycetes</taxon>
        <taxon>Kineosporiales</taxon>
        <taxon>Kineosporiaceae</taxon>
        <taxon>Kineosporia</taxon>
    </lineage>
</organism>
<evidence type="ECO:0000313" key="1">
    <source>
        <dbReference type="EMBL" id="MDP9829326.1"/>
    </source>
</evidence>
<proteinExistence type="predicted"/>
<protein>
    <submittedName>
        <fullName evidence="1">Uncharacterized protein</fullName>
    </submittedName>
</protein>
<reference evidence="1 2" key="1">
    <citation type="submission" date="2023-07" db="EMBL/GenBank/DDBJ databases">
        <title>Sequencing the genomes of 1000 actinobacteria strains.</title>
        <authorList>
            <person name="Klenk H.-P."/>
        </authorList>
    </citation>
    <scope>NUCLEOTIDE SEQUENCE [LARGE SCALE GENOMIC DNA]</scope>
    <source>
        <strain evidence="1 2">DSM 44388</strain>
    </source>
</reference>
<dbReference type="RefSeq" id="WP_307247413.1">
    <property type="nucleotide sequence ID" value="NZ_JAUSQZ010000001.1"/>
</dbReference>